<dbReference type="Proteomes" id="UP001139887">
    <property type="component" value="Unassembled WGS sequence"/>
</dbReference>
<protein>
    <recommendedName>
        <fullName evidence="6">C3H1-type domain-containing protein</fullName>
    </recommendedName>
</protein>
<dbReference type="AlphaFoldDB" id="A0A9W8IIW6"/>
<feature type="compositionally biased region" description="Polar residues" evidence="5">
    <location>
        <begin position="595"/>
        <end position="609"/>
    </location>
</feature>
<feature type="compositionally biased region" description="Low complexity" evidence="5">
    <location>
        <begin position="570"/>
        <end position="594"/>
    </location>
</feature>
<feature type="region of interest" description="Disordered" evidence="5">
    <location>
        <begin position="553"/>
        <end position="609"/>
    </location>
</feature>
<dbReference type="EMBL" id="JANBUW010000009">
    <property type="protein sequence ID" value="KAJ2851762.1"/>
    <property type="molecule type" value="Genomic_DNA"/>
</dbReference>
<feature type="zinc finger region" description="C3H1-type" evidence="4">
    <location>
        <begin position="130"/>
        <end position="152"/>
    </location>
</feature>
<accession>A0A9W8IIW6</accession>
<feature type="compositionally biased region" description="Polar residues" evidence="5">
    <location>
        <begin position="844"/>
        <end position="858"/>
    </location>
</feature>
<evidence type="ECO:0000313" key="8">
    <source>
        <dbReference type="Proteomes" id="UP001139887"/>
    </source>
</evidence>
<evidence type="ECO:0000256" key="2">
    <source>
        <dbReference type="ARBA" id="ARBA00022771"/>
    </source>
</evidence>
<dbReference type="InterPro" id="IPR041367">
    <property type="entry name" value="Znf-CCCH_4"/>
</dbReference>
<feature type="compositionally biased region" description="Low complexity" evidence="5">
    <location>
        <begin position="199"/>
        <end position="222"/>
    </location>
</feature>
<feature type="region of interest" description="Disordered" evidence="5">
    <location>
        <begin position="181"/>
        <end position="233"/>
    </location>
</feature>
<keyword evidence="2 4" id="KW-0863">Zinc-finger</keyword>
<feature type="zinc finger region" description="C3H1-type" evidence="4">
    <location>
        <begin position="154"/>
        <end position="181"/>
    </location>
</feature>
<feature type="domain" description="C3H1-type" evidence="6">
    <location>
        <begin position="154"/>
        <end position="181"/>
    </location>
</feature>
<organism evidence="7 8">
    <name type="scientific">Coemansia brasiliensis</name>
    <dbReference type="NCBI Taxonomy" id="2650707"/>
    <lineage>
        <taxon>Eukaryota</taxon>
        <taxon>Fungi</taxon>
        <taxon>Fungi incertae sedis</taxon>
        <taxon>Zoopagomycota</taxon>
        <taxon>Kickxellomycotina</taxon>
        <taxon>Kickxellomycetes</taxon>
        <taxon>Kickxellales</taxon>
        <taxon>Kickxellaceae</taxon>
        <taxon>Coemansia</taxon>
    </lineage>
</organism>
<dbReference type="PROSITE" id="PS50103">
    <property type="entry name" value="ZF_C3H1"/>
    <property type="match status" value="2"/>
</dbReference>
<feature type="compositionally biased region" description="Polar residues" evidence="5">
    <location>
        <begin position="48"/>
        <end position="69"/>
    </location>
</feature>
<comment type="caution">
    <text evidence="7">The sequence shown here is derived from an EMBL/GenBank/DDBJ whole genome shotgun (WGS) entry which is preliminary data.</text>
</comment>
<feature type="region of interest" description="Disordered" evidence="5">
    <location>
        <begin position="274"/>
        <end position="326"/>
    </location>
</feature>
<dbReference type="Pfam" id="PF18044">
    <property type="entry name" value="zf-CCCH_4"/>
    <property type="match status" value="1"/>
</dbReference>
<feature type="region of interest" description="Disordered" evidence="5">
    <location>
        <begin position="843"/>
        <end position="904"/>
    </location>
</feature>
<keyword evidence="3 4" id="KW-0862">Zinc</keyword>
<dbReference type="OrthoDB" id="411372at2759"/>
<dbReference type="InterPro" id="IPR036855">
    <property type="entry name" value="Znf_CCCH_sf"/>
</dbReference>
<feature type="compositionally biased region" description="Basic residues" evidence="5">
    <location>
        <begin position="90"/>
        <end position="99"/>
    </location>
</feature>
<feature type="compositionally biased region" description="Low complexity" evidence="5">
    <location>
        <begin position="883"/>
        <end position="904"/>
    </location>
</feature>
<evidence type="ECO:0000313" key="7">
    <source>
        <dbReference type="EMBL" id="KAJ2851762.1"/>
    </source>
</evidence>
<evidence type="ECO:0000256" key="1">
    <source>
        <dbReference type="ARBA" id="ARBA00022723"/>
    </source>
</evidence>
<feature type="region of interest" description="Disordered" evidence="5">
    <location>
        <begin position="1"/>
        <end position="125"/>
    </location>
</feature>
<feature type="compositionally biased region" description="Polar residues" evidence="5">
    <location>
        <begin position="556"/>
        <end position="566"/>
    </location>
</feature>
<dbReference type="SMART" id="SM00356">
    <property type="entry name" value="ZnF_C3H1"/>
    <property type="match status" value="2"/>
</dbReference>
<evidence type="ECO:0000256" key="3">
    <source>
        <dbReference type="ARBA" id="ARBA00022833"/>
    </source>
</evidence>
<reference evidence="7" key="1">
    <citation type="submission" date="2022-07" db="EMBL/GenBank/DDBJ databases">
        <title>Phylogenomic reconstructions and comparative analyses of Kickxellomycotina fungi.</title>
        <authorList>
            <person name="Reynolds N.K."/>
            <person name="Stajich J.E."/>
            <person name="Barry K."/>
            <person name="Grigoriev I.V."/>
            <person name="Crous P."/>
            <person name="Smith M.E."/>
        </authorList>
    </citation>
    <scope>NUCLEOTIDE SEQUENCE</scope>
    <source>
        <strain evidence="7">NRRL 1566</strain>
    </source>
</reference>
<gene>
    <name evidence="7" type="ORF">IWW36_000907</name>
</gene>
<feature type="compositionally biased region" description="Polar residues" evidence="5">
    <location>
        <begin position="1"/>
        <end position="38"/>
    </location>
</feature>
<dbReference type="GO" id="GO:0008270">
    <property type="term" value="F:zinc ion binding"/>
    <property type="evidence" value="ECO:0007669"/>
    <property type="project" value="UniProtKB-KW"/>
</dbReference>
<evidence type="ECO:0000256" key="5">
    <source>
        <dbReference type="SAM" id="MobiDB-lite"/>
    </source>
</evidence>
<keyword evidence="8" id="KW-1185">Reference proteome</keyword>
<evidence type="ECO:0000256" key="4">
    <source>
        <dbReference type="PROSITE-ProRule" id="PRU00723"/>
    </source>
</evidence>
<evidence type="ECO:0000259" key="6">
    <source>
        <dbReference type="PROSITE" id="PS50103"/>
    </source>
</evidence>
<feature type="compositionally biased region" description="Low complexity" evidence="5">
    <location>
        <begin position="291"/>
        <end position="304"/>
    </location>
</feature>
<keyword evidence="1 4" id="KW-0479">Metal-binding</keyword>
<dbReference type="SUPFAM" id="SSF90229">
    <property type="entry name" value="CCCH zinc finger"/>
    <property type="match status" value="2"/>
</dbReference>
<dbReference type="Gene3D" id="4.10.1000.10">
    <property type="entry name" value="Zinc finger, CCCH-type"/>
    <property type="match status" value="1"/>
</dbReference>
<dbReference type="InterPro" id="IPR000571">
    <property type="entry name" value="Znf_CCCH"/>
</dbReference>
<name>A0A9W8IIW6_9FUNG</name>
<sequence>MSRSQPSQRSLMASETESGQPQQFKLSETSHESGANNSSRDEQENNSEETGTLSQLKKSDASSQLSSQNTDNTDDSDRDSGRNGASQINSKKRQRRHAHGSLPASDQARTDAEGSQRRGGHKGGSTLHIPCKFFKHGNCTAGSGCYFSHDINLFVEKSVCKYFLKGNCKYGNKCALLHTGQNDGNGGRNQKAGNGNGGQRTQQNRASNGNASAKNSNGRSGSNSGGKKDHKGNSEVSFIEAASQGNGSSSQLSAPQSALAQAYSQMAAGSGNEYTLGGTGSSMQEKGAGSGVSSSDSSATSKKVPNAWATGSIASKLHRDRESRAGTIAAQKERRRLADSGVGARHVQAGANSDVPEYLLSGEQYSKDSLSPLRSHFDHARSNAGDMEMNSRSQPIPKPDASSYNRAIRGNSSMPFGGMSVQESMLIDNLTLSHSTAHQSFAGSPFMTSSIPLLDHFKDIARGEHASAGTSPHAQSFTRSPMIGSSGLLHNRHAFTAVDTASLLHESGDGEMGGGSLRPGYHSYLQSHHLDMSPAARPLGGAQSIPASSDIFGRSLRSTNEPQSPRSAFAGANGEFGESSASAGALGSPASAGGNTPTGRLRSNSNTLSPSVVGLSSGIEIGSSGYGSVAGSARVPARDPGSFLTGESRLAAYSLNDAHSIPYDPALGPSSGGIWDGRAHAGLKAAQEPKLLSGSLGGKAFGQQRGAAGYESQASSFGGYYQQHGLSQSHWSQAGGSSPFASAIGGLHDHRQTAQSQLPFGGYTVGESALPGAIGQRMQKPAGSNGLGAPPRSYPHAGGLASSFGGIGSSMFALEASRAQNASANGSSTASDNVDELFELEQDAPTQSRTNSNSSMAPNPQFIGMDGFSHRLAGLSLRHSDDGSGNSSSGRSIPSISAIARPAV</sequence>
<proteinExistence type="predicted"/>
<feature type="domain" description="C3H1-type" evidence="6">
    <location>
        <begin position="130"/>
        <end position="152"/>
    </location>
</feature>